<feature type="domain" description="AMP-binding enzyme C-terminal" evidence="2">
    <location>
        <begin position="430"/>
        <end position="505"/>
    </location>
</feature>
<gene>
    <name evidence="3" type="ORF">J2S63_004138</name>
</gene>
<dbReference type="Pfam" id="PF00501">
    <property type="entry name" value="AMP-binding"/>
    <property type="match status" value="1"/>
</dbReference>
<dbReference type="Gene3D" id="3.40.50.12780">
    <property type="entry name" value="N-terminal domain of ligase-like"/>
    <property type="match status" value="1"/>
</dbReference>
<sequence>MPPDVAPKAAPRTVPGALQDAATRFGDTLAVVEGGVRLSFADLLERVREKAAGYAALGVSPGDRVAVWAPNSWRWEVAGLAVSYAGGVLVPLNTRYTGHEVVDVLSRVDARLVVVADGFLDRHQTQELADAATEAGVRLPTVVRIEDLPTDGDLDAIDHVAAQVGADDVADILFTSGTTGRSKGAMTAHRQTYEAARVWGALGELVQGDQYLVVNPFFHSFGYKVGIVTSLLTGATIHPMAVFDTTEMLRTIEREQITVLPGAPAIFQALLDAPDRSSYDLSSLRFSVTGAAVVPVVLVERMQGELSFDLVLTAFGMTECVVGTMCRRGDPPSLVAGTCGRVIPGLELAVVDPETGAPCGPGEEGEVRFRGDLVMLGYLDDEAATAEAIDADGWLHTGDVGRVDDEGYLTITDRLKDMYICGGFNVYPAEVEQVLMRMDGVADVAMVGVPDQRLGEVGGAFVVRRPDATVTADDVKAYAKERLANFKVPREVRFVDSLPRNLAGKVLKTELRKAD</sequence>
<dbReference type="PROSITE" id="PS00455">
    <property type="entry name" value="AMP_BINDING"/>
    <property type="match status" value="1"/>
</dbReference>
<dbReference type="InterPro" id="IPR045851">
    <property type="entry name" value="AMP-bd_C_sf"/>
</dbReference>
<reference evidence="3 4" key="1">
    <citation type="submission" date="2023-07" db="EMBL/GenBank/DDBJ databases">
        <title>Sequencing the genomes of 1000 actinobacteria strains.</title>
        <authorList>
            <person name="Klenk H.-P."/>
        </authorList>
    </citation>
    <scope>NUCLEOTIDE SEQUENCE [LARGE SCALE GENOMIC DNA]</scope>
    <source>
        <strain evidence="3 4">DSM 19426</strain>
    </source>
</reference>
<dbReference type="EMBL" id="JAVDYG010000001">
    <property type="protein sequence ID" value="MDR7364585.1"/>
    <property type="molecule type" value="Genomic_DNA"/>
</dbReference>
<dbReference type="Pfam" id="PF13193">
    <property type="entry name" value="AMP-binding_C"/>
    <property type="match status" value="1"/>
</dbReference>
<dbReference type="NCBIfam" id="NF005801">
    <property type="entry name" value="PRK07656.1"/>
    <property type="match status" value="1"/>
</dbReference>
<dbReference type="SUPFAM" id="SSF56801">
    <property type="entry name" value="Acetyl-CoA synthetase-like"/>
    <property type="match status" value="1"/>
</dbReference>
<protein>
    <submittedName>
        <fullName evidence="3">Acyl-CoA synthetase (AMP-forming)/AMP-acid ligase II</fullName>
    </submittedName>
</protein>
<dbReference type="Proteomes" id="UP001183648">
    <property type="component" value="Unassembled WGS sequence"/>
</dbReference>
<organism evidence="3 4">
    <name type="scientific">Nocardioides marmoribigeumensis</name>
    <dbReference type="NCBI Taxonomy" id="433649"/>
    <lineage>
        <taxon>Bacteria</taxon>
        <taxon>Bacillati</taxon>
        <taxon>Actinomycetota</taxon>
        <taxon>Actinomycetes</taxon>
        <taxon>Propionibacteriales</taxon>
        <taxon>Nocardioidaceae</taxon>
        <taxon>Nocardioides</taxon>
    </lineage>
</organism>
<dbReference type="InterPro" id="IPR025110">
    <property type="entry name" value="AMP-bd_C"/>
</dbReference>
<proteinExistence type="predicted"/>
<keyword evidence="4" id="KW-1185">Reference proteome</keyword>
<dbReference type="InterPro" id="IPR000873">
    <property type="entry name" value="AMP-dep_synth/lig_dom"/>
</dbReference>
<dbReference type="GO" id="GO:0016874">
    <property type="term" value="F:ligase activity"/>
    <property type="evidence" value="ECO:0007669"/>
    <property type="project" value="UniProtKB-KW"/>
</dbReference>
<dbReference type="Gene3D" id="3.30.300.30">
    <property type="match status" value="1"/>
</dbReference>
<keyword evidence="3" id="KW-0436">Ligase</keyword>
<dbReference type="PANTHER" id="PTHR24096">
    <property type="entry name" value="LONG-CHAIN-FATTY-ACID--COA LIGASE"/>
    <property type="match status" value="1"/>
</dbReference>
<accession>A0ABU2C1R3</accession>
<dbReference type="RefSeq" id="WP_310306373.1">
    <property type="nucleotide sequence ID" value="NZ_BAAAPS010000006.1"/>
</dbReference>
<dbReference type="PANTHER" id="PTHR24096:SF267">
    <property type="entry name" value="MALONATE--COA LIGASE ACSF3, MITOCHONDRIAL"/>
    <property type="match status" value="1"/>
</dbReference>
<feature type="domain" description="AMP-dependent synthetase/ligase" evidence="1">
    <location>
        <begin position="19"/>
        <end position="379"/>
    </location>
</feature>
<name>A0ABU2C1R3_9ACTN</name>
<evidence type="ECO:0000259" key="2">
    <source>
        <dbReference type="Pfam" id="PF13193"/>
    </source>
</evidence>
<evidence type="ECO:0000313" key="4">
    <source>
        <dbReference type="Proteomes" id="UP001183648"/>
    </source>
</evidence>
<dbReference type="InterPro" id="IPR020845">
    <property type="entry name" value="AMP-binding_CS"/>
</dbReference>
<dbReference type="InterPro" id="IPR042099">
    <property type="entry name" value="ANL_N_sf"/>
</dbReference>
<evidence type="ECO:0000259" key="1">
    <source>
        <dbReference type="Pfam" id="PF00501"/>
    </source>
</evidence>
<comment type="caution">
    <text evidence="3">The sequence shown here is derived from an EMBL/GenBank/DDBJ whole genome shotgun (WGS) entry which is preliminary data.</text>
</comment>
<evidence type="ECO:0000313" key="3">
    <source>
        <dbReference type="EMBL" id="MDR7364585.1"/>
    </source>
</evidence>